<dbReference type="EMBL" id="RYZI01000199">
    <property type="protein sequence ID" value="RWA08456.1"/>
    <property type="molecule type" value="Genomic_DNA"/>
</dbReference>
<gene>
    <name evidence="2" type="ORF">EKO27_g6656</name>
</gene>
<feature type="domain" description="DUF7709" evidence="1">
    <location>
        <begin position="15"/>
        <end position="112"/>
    </location>
</feature>
<accession>A0A439D235</accession>
<proteinExistence type="predicted"/>
<protein>
    <recommendedName>
        <fullName evidence="1">DUF7709 domain-containing protein</fullName>
    </recommendedName>
</protein>
<dbReference type="Pfam" id="PF24813">
    <property type="entry name" value="DUF7709"/>
    <property type="match status" value="1"/>
</dbReference>
<evidence type="ECO:0000259" key="1">
    <source>
        <dbReference type="Pfam" id="PF24813"/>
    </source>
</evidence>
<name>A0A439D235_9PEZI</name>
<keyword evidence="3" id="KW-1185">Reference proteome</keyword>
<organism evidence="2 3">
    <name type="scientific">Xylaria grammica</name>
    <dbReference type="NCBI Taxonomy" id="363999"/>
    <lineage>
        <taxon>Eukaryota</taxon>
        <taxon>Fungi</taxon>
        <taxon>Dikarya</taxon>
        <taxon>Ascomycota</taxon>
        <taxon>Pezizomycotina</taxon>
        <taxon>Sordariomycetes</taxon>
        <taxon>Xylariomycetidae</taxon>
        <taxon>Xylariales</taxon>
        <taxon>Xylariaceae</taxon>
        <taxon>Xylaria</taxon>
    </lineage>
</organism>
<comment type="caution">
    <text evidence="2">The sequence shown here is derived from an EMBL/GenBank/DDBJ whole genome shotgun (WGS) entry which is preliminary data.</text>
</comment>
<sequence length="118" mass="12521">MASDKTSSASGNGTALSDMNSATLGAKFPEITLPDGSKVQTGTVGALLLNIRAYNTAHAAGDTAKTEALESSFEAALPLLDKVGLFDLFTPDEWIRGNNEGRRAVGKLYQEFKARQSR</sequence>
<dbReference type="STRING" id="363999.A0A439D235"/>
<dbReference type="InterPro" id="IPR056126">
    <property type="entry name" value="DUF7709"/>
</dbReference>
<dbReference type="AlphaFoldDB" id="A0A439D235"/>
<evidence type="ECO:0000313" key="2">
    <source>
        <dbReference type="EMBL" id="RWA08456.1"/>
    </source>
</evidence>
<reference evidence="2 3" key="1">
    <citation type="submission" date="2018-12" db="EMBL/GenBank/DDBJ databases">
        <title>Draft genome sequence of Xylaria grammica IHI A82.</title>
        <authorList>
            <person name="Buettner E."/>
            <person name="Kellner H."/>
        </authorList>
    </citation>
    <scope>NUCLEOTIDE SEQUENCE [LARGE SCALE GENOMIC DNA]</scope>
    <source>
        <strain evidence="2 3">IHI A82</strain>
    </source>
</reference>
<dbReference type="Proteomes" id="UP000286045">
    <property type="component" value="Unassembled WGS sequence"/>
</dbReference>
<evidence type="ECO:0000313" key="3">
    <source>
        <dbReference type="Proteomes" id="UP000286045"/>
    </source>
</evidence>